<name>A0ABW0NPF2_9MICO</name>
<dbReference type="Proteomes" id="UP001596039">
    <property type="component" value="Unassembled WGS sequence"/>
</dbReference>
<evidence type="ECO:0000313" key="2">
    <source>
        <dbReference type="EMBL" id="MFC5501664.1"/>
    </source>
</evidence>
<protein>
    <submittedName>
        <fullName evidence="2">DUF6457 domain-containing protein</fullName>
    </submittedName>
</protein>
<dbReference type="EMBL" id="JBHSMG010000001">
    <property type="protein sequence ID" value="MFC5501664.1"/>
    <property type="molecule type" value="Genomic_DNA"/>
</dbReference>
<evidence type="ECO:0000313" key="3">
    <source>
        <dbReference type="Proteomes" id="UP001596039"/>
    </source>
</evidence>
<dbReference type="InterPro" id="IPR045598">
    <property type="entry name" value="DUF6457"/>
</dbReference>
<dbReference type="Pfam" id="PF20058">
    <property type="entry name" value="DUF6457"/>
    <property type="match status" value="1"/>
</dbReference>
<accession>A0ABW0NPF2</accession>
<proteinExistence type="predicted"/>
<comment type="caution">
    <text evidence="2">The sequence shown here is derived from an EMBL/GenBank/DDBJ whole genome shotgun (WGS) entry which is preliminary data.</text>
</comment>
<feature type="domain" description="DUF6457" evidence="1">
    <location>
        <begin position="9"/>
        <end position="90"/>
    </location>
</feature>
<keyword evidence="3" id="KW-1185">Reference proteome</keyword>
<dbReference type="RefSeq" id="WP_386739245.1">
    <property type="nucleotide sequence ID" value="NZ_JBHSMG010000001.1"/>
</dbReference>
<gene>
    <name evidence="2" type="ORF">ACFPJ4_05335</name>
</gene>
<organism evidence="2 3">
    <name type="scientific">Lysinimonas soli</name>
    <dbReference type="NCBI Taxonomy" id="1074233"/>
    <lineage>
        <taxon>Bacteria</taxon>
        <taxon>Bacillati</taxon>
        <taxon>Actinomycetota</taxon>
        <taxon>Actinomycetes</taxon>
        <taxon>Micrococcales</taxon>
        <taxon>Microbacteriaceae</taxon>
        <taxon>Lysinimonas</taxon>
    </lineage>
</organism>
<reference evidence="3" key="1">
    <citation type="journal article" date="2019" name="Int. J. Syst. Evol. Microbiol.">
        <title>The Global Catalogue of Microorganisms (GCM) 10K type strain sequencing project: providing services to taxonomists for standard genome sequencing and annotation.</title>
        <authorList>
            <consortium name="The Broad Institute Genomics Platform"/>
            <consortium name="The Broad Institute Genome Sequencing Center for Infectious Disease"/>
            <person name="Wu L."/>
            <person name="Ma J."/>
        </authorList>
    </citation>
    <scope>NUCLEOTIDE SEQUENCE [LARGE SCALE GENOMIC DNA]</scope>
    <source>
        <strain evidence="3">CGMCC 4.6997</strain>
    </source>
</reference>
<evidence type="ECO:0000259" key="1">
    <source>
        <dbReference type="Pfam" id="PF20058"/>
    </source>
</evidence>
<sequence>MTEDETLAEVRVWAELLDDALQLEGAALDLDAVLGVAGVAARAVVRPAAPVTTYLVGYAVGRAAAGGTPVEAAFADAVATVRALAERRRGDGDGDGAHDGIPKGTE</sequence>